<dbReference type="Proteomes" id="UP000198372">
    <property type="component" value="Unassembled WGS sequence"/>
</dbReference>
<keyword evidence="3" id="KW-1185">Reference proteome</keyword>
<evidence type="ECO:0000256" key="1">
    <source>
        <dbReference type="SAM" id="Phobius"/>
    </source>
</evidence>
<dbReference type="EMBL" id="FMSP01000018">
    <property type="protein sequence ID" value="SCV73293.1"/>
    <property type="molecule type" value="Genomic_DNA"/>
</dbReference>
<evidence type="ECO:0000313" key="2">
    <source>
        <dbReference type="EMBL" id="SCV73293.1"/>
    </source>
</evidence>
<dbReference type="OrthoDB" id="2526299at2759"/>
<protein>
    <submittedName>
        <fullName evidence="2">BQ2448_7219 protein</fullName>
    </submittedName>
</protein>
<dbReference type="AlphaFoldDB" id="A0A238FMQ6"/>
<feature type="transmembrane region" description="Helical" evidence="1">
    <location>
        <begin position="14"/>
        <end position="33"/>
    </location>
</feature>
<accession>A0A238FMQ6</accession>
<keyword evidence="1" id="KW-0812">Transmembrane</keyword>
<sequence>MAVPAIQGMLKKHLLTHLSIGIAGGAVSGYAWWSVSKL</sequence>
<organism evidence="2 3">
    <name type="scientific">Microbotryum intermedium</name>
    <dbReference type="NCBI Taxonomy" id="269621"/>
    <lineage>
        <taxon>Eukaryota</taxon>
        <taxon>Fungi</taxon>
        <taxon>Dikarya</taxon>
        <taxon>Basidiomycota</taxon>
        <taxon>Pucciniomycotina</taxon>
        <taxon>Microbotryomycetes</taxon>
        <taxon>Microbotryales</taxon>
        <taxon>Microbotryaceae</taxon>
        <taxon>Microbotryum</taxon>
    </lineage>
</organism>
<reference evidence="3" key="1">
    <citation type="submission" date="2016-09" db="EMBL/GenBank/DDBJ databases">
        <authorList>
            <person name="Jeantristanb JTB J.-T."/>
            <person name="Ricardo R."/>
        </authorList>
    </citation>
    <scope>NUCLEOTIDE SEQUENCE [LARGE SCALE GENOMIC DNA]</scope>
</reference>
<proteinExistence type="predicted"/>
<evidence type="ECO:0000313" key="3">
    <source>
        <dbReference type="Proteomes" id="UP000198372"/>
    </source>
</evidence>
<keyword evidence="1" id="KW-1133">Transmembrane helix</keyword>
<gene>
    <name evidence="2" type="ORF">BQ2448_7219</name>
</gene>
<name>A0A238FMQ6_9BASI</name>
<keyword evidence="1" id="KW-0472">Membrane</keyword>